<dbReference type="NCBIfam" id="TIGR00050">
    <property type="entry name" value="rRNA_methyl_1"/>
    <property type="match status" value="1"/>
</dbReference>
<keyword evidence="8" id="KW-1185">Reference proteome</keyword>
<dbReference type="KEGG" id="mbat:BN1208_1000"/>
<evidence type="ECO:0000256" key="1">
    <source>
        <dbReference type="ARBA" id="ARBA00007228"/>
    </source>
</evidence>
<dbReference type="GO" id="GO:0002128">
    <property type="term" value="P:tRNA nucleoside ribose methylation"/>
    <property type="evidence" value="ECO:0007669"/>
    <property type="project" value="TreeGrafter"/>
</dbReference>
<comment type="similarity">
    <text evidence="1">Belongs to the class IV-like SAM-binding methyltransferase superfamily. RNA methyltransferase TrmH family.</text>
</comment>
<dbReference type="Proteomes" id="UP000064007">
    <property type="component" value="Chromosome 1"/>
</dbReference>
<dbReference type="GO" id="GO:0005829">
    <property type="term" value="C:cytosol"/>
    <property type="evidence" value="ECO:0007669"/>
    <property type="project" value="TreeGrafter"/>
</dbReference>
<organism evidence="7 8">
    <name type="scientific">Candidatus Methylopumilus planktonicus</name>
    <dbReference type="NCBI Taxonomy" id="1581557"/>
    <lineage>
        <taxon>Bacteria</taxon>
        <taxon>Pseudomonadati</taxon>
        <taxon>Pseudomonadota</taxon>
        <taxon>Betaproteobacteria</taxon>
        <taxon>Nitrosomonadales</taxon>
        <taxon>Methylophilaceae</taxon>
        <taxon>Candidatus Methylopumilus</taxon>
    </lineage>
</organism>
<accession>A0A0D6EWM4</accession>
<protein>
    <recommendedName>
        <fullName evidence="5">tRNA (cytidine/uridine-2'-O-)-methyltransferase TrmJ</fullName>
        <ecNumber evidence="5">2.1.1.200</ecNumber>
    </recommendedName>
    <alternativeName>
        <fullName evidence="5">tRNA (cytidine(32)/uridine(32)-2'-O)-methyltransferase</fullName>
    </alternativeName>
    <alternativeName>
        <fullName evidence="5">tRNA Cm32/Um32 methyltransferase</fullName>
    </alternativeName>
</protein>
<keyword evidence="5" id="KW-0963">Cytoplasm</keyword>
<dbReference type="STRING" id="1581557.BN1208_1000"/>
<name>A0A0D6EWM4_9PROT</name>
<keyword evidence="3 7" id="KW-0808">Transferase</keyword>
<dbReference type="CDD" id="cd18093">
    <property type="entry name" value="SpoU-like_TrmJ"/>
    <property type="match status" value="1"/>
</dbReference>
<dbReference type="OrthoDB" id="9806346at2"/>
<dbReference type="Pfam" id="PF00588">
    <property type="entry name" value="SpoU_methylase"/>
    <property type="match status" value="1"/>
</dbReference>
<dbReference type="InterPro" id="IPR029026">
    <property type="entry name" value="tRNA_m1G_MTases_N"/>
</dbReference>
<comment type="catalytic activity">
    <reaction evidence="5">
        <text>cytidine(32) in tRNA + S-adenosyl-L-methionine = 2'-O-methylcytidine(32) in tRNA + S-adenosyl-L-homocysteine + H(+)</text>
        <dbReference type="Rhea" id="RHEA:42932"/>
        <dbReference type="Rhea" id="RHEA-COMP:10288"/>
        <dbReference type="Rhea" id="RHEA-COMP:10289"/>
        <dbReference type="ChEBI" id="CHEBI:15378"/>
        <dbReference type="ChEBI" id="CHEBI:57856"/>
        <dbReference type="ChEBI" id="CHEBI:59789"/>
        <dbReference type="ChEBI" id="CHEBI:74495"/>
        <dbReference type="ChEBI" id="CHEBI:82748"/>
        <dbReference type="EC" id="2.1.1.200"/>
    </reaction>
</comment>
<keyword evidence="5" id="KW-0819">tRNA processing</keyword>
<evidence type="ECO:0000313" key="8">
    <source>
        <dbReference type="Proteomes" id="UP000064007"/>
    </source>
</evidence>
<proteinExistence type="inferred from homology"/>
<evidence type="ECO:0000256" key="2">
    <source>
        <dbReference type="ARBA" id="ARBA00022603"/>
    </source>
</evidence>
<evidence type="ECO:0000256" key="4">
    <source>
        <dbReference type="ARBA" id="ARBA00022691"/>
    </source>
</evidence>
<dbReference type="PANTHER" id="PTHR42786">
    <property type="entry name" value="TRNA/RRNA METHYLTRANSFERASE"/>
    <property type="match status" value="1"/>
</dbReference>
<dbReference type="Gene3D" id="3.40.1280.10">
    <property type="match status" value="1"/>
</dbReference>
<dbReference type="GO" id="GO:0160206">
    <property type="term" value="F:tRNA (cytidine(32)/uridine(32)-2'-O)-methyltransferase activity"/>
    <property type="evidence" value="ECO:0007669"/>
    <property type="project" value="UniProtKB-EC"/>
</dbReference>
<comment type="catalytic activity">
    <reaction evidence="5">
        <text>uridine(32) in tRNA + S-adenosyl-L-methionine = 2'-O-methyluridine(32) in tRNA + S-adenosyl-L-homocysteine + H(+)</text>
        <dbReference type="Rhea" id="RHEA:42936"/>
        <dbReference type="Rhea" id="RHEA-COMP:10107"/>
        <dbReference type="Rhea" id="RHEA-COMP:10290"/>
        <dbReference type="ChEBI" id="CHEBI:15378"/>
        <dbReference type="ChEBI" id="CHEBI:57856"/>
        <dbReference type="ChEBI" id="CHEBI:59789"/>
        <dbReference type="ChEBI" id="CHEBI:65315"/>
        <dbReference type="ChEBI" id="CHEBI:74478"/>
        <dbReference type="EC" id="2.1.1.200"/>
    </reaction>
</comment>
<comment type="subunit">
    <text evidence="5">Homodimer.</text>
</comment>
<dbReference type="EC" id="2.1.1.200" evidence="5"/>
<comment type="function">
    <text evidence="5">Catalyzes the formation of 2'O-methylated cytidine (Cm32) or 2'O-methylated uridine (Um32) at position 32 in tRNA.</text>
</comment>
<dbReference type="SUPFAM" id="SSF75217">
    <property type="entry name" value="alpha/beta knot"/>
    <property type="match status" value="1"/>
</dbReference>
<keyword evidence="2 5" id="KW-0489">Methyltransferase</keyword>
<dbReference type="GO" id="GO:0003723">
    <property type="term" value="F:RNA binding"/>
    <property type="evidence" value="ECO:0007669"/>
    <property type="project" value="InterPro"/>
</dbReference>
<evidence type="ECO:0000259" key="6">
    <source>
        <dbReference type="Pfam" id="PF00588"/>
    </source>
</evidence>
<reference evidence="8" key="1">
    <citation type="submission" date="2014-12" db="EMBL/GenBank/DDBJ databases">
        <authorList>
            <person name="Salcher M.M."/>
        </authorList>
    </citation>
    <scope>NUCLEOTIDE SEQUENCE [LARGE SCALE GENOMIC DNA]</scope>
    <source>
        <strain evidence="8">MMS-10A-171</strain>
    </source>
</reference>
<comment type="subcellular location">
    <subcellularLocation>
        <location evidence="5">Cytoplasm</location>
    </subcellularLocation>
</comment>
<dbReference type="PANTHER" id="PTHR42786:SF2">
    <property type="entry name" value="TRNA (CYTIDINE_URIDINE-2'-O-)-METHYLTRANSFERASE TRMJ"/>
    <property type="match status" value="1"/>
</dbReference>
<dbReference type="InterPro" id="IPR001537">
    <property type="entry name" value="SpoU_MeTrfase"/>
</dbReference>
<dbReference type="GO" id="GO:0106339">
    <property type="term" value="F:tRNA (cytidine(32)-2'-O)-methyltransferase activity"/>
    <property type="evidence" value="ECO:0007669"/>
    <property type="project" value="RHEA"/>
</dbReference>
<feature type="domain" description="tRNA/rRNA methyltransferase SpoU type" evidence="6">
    <location>
        <begin position="11"/>
        <end position="160"/>
    </location>
</feature>
<evidence type="ECO:0000256" key="3">
    <source>
        <dbReference type="ARBA" id="ARBA00022679"/>
    </source>
</evidence>
<sequence>MVATSEAFDRIRIILCQTSHPGNIGATARAMKTMGIHTLYLVNPKKFPHPEATAMSSGADDVLTHAHVVQNLEEALKGVKLAVGLSARRRELTQPYLEVREVAHEMMRVADHSDVAFVFGTEMSGLSNQEIHQCQVLSFIDANPNYSSLNLAQAVQVVCHELRQSSISRNPPKLYTKDLNLLADHDSLMGFLSHLEVVLEKIEFLDKVQGERLMQRLHILFARSQLEVDEINILRGILTQIQKKLKD</sequence>
<keyword evidence="4 5" id="KW-0949">S-adenosyl-L-methionine</keyword>
<evidence type="ECO:0000313" key="7">
    <source>
        <dbReference type="EMBL" id="CEZ19881.1"/>
    </source>
</evidence>
<dbReference type="FunFam" id="3.40.1280.10:FF:000006">
    <property type="entry name" value="Uncharacterized tRNA/rRNA methyltransferase HI_0380"/>
    <property type="match status" value="1"/>
</dbReference>
<dbReference type="InterPro" id="IPR029028">
    <property type="entry name" value="Alpha/beta_knot_MTases"/>
</dbReference>
<dbReference type="RefSeq" id="WP_046488449.1">
    <property type="nucleotide sequence ID" value="NZ_LN827929.1"/>
</dbReference>
<evidence type="ECO:0000256" key="5">
    <source>
        <dbReference type="RuleBase" id="RU362024"/>
    </source>
</evidence>
<gene>
    <name evidence="7" type="primary">yfhQ</name>
    <name evidence="5" type="synonym">trmJ</name>
    <name evidence="7" type="ORF">BN1208_1000</name>
</gene>
<dbReference type="PIRSF" id="PIRSF004808">
    <property type="entry name" value="LasT"/>
    <property type="match status" value="1"/>
</dbReference>
<dbReference type="AlphaFoldDB" id="A0A0D6EWM4"/>
<dbReference type="InterPro" id="IPR004384">
    <property type="entry name" value="RNA_MeTrfase_TrmJ/LasT"/>
</dbReference>
<dbReference type="EMBL" id="LN827929">
    <property type="protein sequence ID" value="CEZ19881.1"/>
    <property type="molecule type" value="Genomic_DNA"/>
</dbReference>
<dbReference type="HOGENOM" id="CLU_056931_0_0_4"/>
<dbReference type="Gene3D" id="1.10.8.590">
    <property type="match status" value="1"/>
</dbReference>